<dbReference type="SUPFAM" id="SSF50370">
    <property type="entry name" value="Ricin B-like lectins"/>
    <property type="match status" value="1"/>
</dbReference>
<dbReference type="OrthoDB" id="9895617at2759"/>
<sequence>MAKMRQAGTKLIIKPKKPQSDDHELDNQLWTFENGYLVSKKTSFGMKIYAFMDIEGGDLRSDKKVLQYSRKKTMAHNQRWGIRDGFIYAVADPSLVLEHQENDDEVHVSRKTEDGKHQQWNIQLYEGDY</sequence>
<keyword evidence="3" id="KW-1185">Reference proteome</keyword>
<dbReference type="Gene3D" id="2.80.10.50">
    <property type="match status" value="1"/>
</dbReference>
<evidence type="ECO:0000256" key="1">
    <source>
        <dbReference type="SAM" id="MobiDB-lite"/>
    </source>
</evidence>
<dbReference type="STRING" id="35722.A0A0B7MPE7"/>
<gene>
    <name evidence="2" type="primary">PARPA_01069.1 scaffold 1359</name>
</gene>
<dbReference type="Proteomes" id="UP000054107">
    <property type="component" value="Unassembled WGS sequence"/>
</dbReference>
<dbReference type="InterPro" id="IPR035992">
    <property type="entry name" value="Ricin_B-like_lectins"/>
</dbReference>
<reference evidence="2 3" key="1">
    <citation type="submission" date="2014-09" db="EMBL/GenBank/DDBJ databases">
        <authorList>
            <person name="Ellenberger Sabrina"/>
        </authorList>
    </citation>
    <scope>NUCLEOTIDE SEQUENCE [LARGE SCALE GENOMIC DNA]</scope>
    <source>
        <strain evidence="2 3">CBS 412.66</strain>
    </source>
</reference>
<feature type="region of interest" description="Disordered" evidence="1">
    <location>
        <begin position="1"/>
        <end position="21"/>
    </location>
</feature>
<dbReference type="AlphaFoldDB" id="A0A0B7MPE7"/>
<evidence type="ECO:0000313" key="2">
    <source>
        <dbReference type="EMBL" id="CEP07761.1"/>
    </source>
</evidence>
<evidence type="ECO:0000313" key="3">
    <source>
        <dbReference type="Proteomes" id="UP000054107"/>
    </source>
</evidence>
<accession>A0A0B7MPE7</accession>
<organism evidence="2 3">
    <name type="scientific">Parasitella parasitica</name>
    <dbReference type="NCBI Taxonomy" id="35722"/>
    <lineage>
        <taxon>Eukaryota</taxon>
        <taxon>Fungi</taxon>
        <taxon>Fungi incertae sedis</taxon>
        <taxon>Mucoromycota</taxon>
        <taxon>Mucoromycotina</taxon>
        <taxon>Mucoromycetes</taxon>
        <taxon>Mucorales</taxon>
        <taxon>Mucorineae</taxon>
        <taxon>Mucoraceae</taxon>
        <taxon>Parasitella</taxon>
    </lineage>
</organism>
<proteinExistence type="predicted"/>
<evidence type="ECO:0008006" key="4">
    <source>
        <dbReference type="Google" id="ProtNLM"/>
    </source>
</evidence>
<dbReference type="EMBL" id="LN719426">
    <property type="protein sequence ID" value="CEP07761.1"/>
    <property type="molecule type" value="Genomic_DNA"/>
</dbReference>
<protein>
    <recommendedName>
        <fullName evidence="4">Ricin B lectin domain-containing protein</fullName>
    </recommendedName>
</protein>
<name>A0A0B7MPE7_9FUNG</name>